<keyword evidence="12 14" id="KW-0464">Manganese</keyword>
<dbReference type="EMBL" id="MJMG01000011">
    <property type="protein sequence ID" value="OEY86406.1"/>
    <property type="molecule type" value="Genomic_DNA"/>
</dbReference>
<dbReference type="GO" id="GO:0046872">
    <property type="term" value="F:metal ion binding"/>
    <property type="evidence" value="ECO:0007669"/>
    <property type="project" value="UniProtKB-KW"/>
</dbReference>
<dbReference type="Gene3D" id="3.90.870.10">
    <property type="entry name" value="DHBP synthase"/>
    <property type="match status" value="1"/>
</dbReference>
<comment type="pathway">
    <text evidence="4 14">Cofactor biosynthesis; riboflavin biosynthesis; 2-hydroxy-3-oxobutyl phosphate from D-ribulose 5-phosphate: step 1/1.</text>
</comment>
<comment type="similarity">
    <text evidence="6">In the C-terminal section; belongs to the GTP cyclohydrolase II family.</text>
</comment>
<dbReference type="AlphaFoldDB" id="A0A1E7QJ85"/>
<keyword evidence="16" id="KW-1185">Reference proteome</keyword>
<evidence type="ECO:0000256" key="12">
    <source>
        <dbReference type="ARBA" id="ARBA00023211"/>
    </source>
</evidence>
<organism evidence="15 16">
    <name type="scientific">Wolbachia pipientis</name>
    <dbReference type="NCBI Taxonomy" id="955"/>
    <lineage>
        <taxon>Bacteria</taxon>
        <taxon>Pseudomonadati</taxon>
        <taxon>Pseudomonadota</taxon>
        <taxon>Alphaproteobacteria</taxon>
        <taxon>Rickettsiales</taxon>
        <taxon>Anaplasmataceae</taxon>
        <taxon>Wolbachieae</taxon>
        <taxon>Wolbachia</taxon>
    </lineage>
</organism>
<dbReference type="Pfam" id="PF00926">
    <property type="entry name" value="DHBP_synthase"/>
    <property type="match status" value="1"/>
</dbReference>
<dbReference type="SUPFAM" id="SSF55821">
    <property type="entry name" value="YrdC/RibB"/>
    <property type="match status" value="1"/>
</dbReference>
<evidence type="ECO:0000256" key="2">
    <source>
        <dbReference type="ARBA" id="ARBA00001936"/>
    </source>
</evidence>
<evidence type="ECO:0000256" key="1">
    <source>
        <dbReference type="ARBA" id="ARBA00000141"/>
    </source>
</evidence>
<evidence type="ECO:0000256" key="3">
    <source>
        <dbReference type="ARBA" id="ARBA00002284"/>
    </source>
</evidence>
<keyword evidence="11 14" id="KW-0460">Magnesium</keyword>
<comment type="catalytic activity">
    <reaction evidence="1 14">
        <text>D-ribulose 5-phosphate = (2S)-2-hydroxy-3-oxobutyl phosphate + formate + H(+)</text>
        <dbReference type="Rhea" id="RHEA:18457"/>
        <dbReference type="ChEBI" id="CHEBI:15378"/>
        <dbReference type="ChEBI" id="CHEBI:15740"/>
        <dbReference type="ChEBI" id="CHEBI:58121"/>
        <dbReference type="ChEBI" id="CHEBI:58830"/>
        <dbReference type="EC" id="4.1.99.12"/>
    </reaction>
</comment>
<keyword evidence="9 14" id="KW-0686">Riboflavin biosynthesis</keyword>
<evidence type="ECO:0000256" key="7">
    <source>
        <dbReference type="ARBA" id="ARBA00012153"/>
    </source>
</evidence>
<evidence type="ECO:0000256" key="9">
    <source>
        <dbReference type="ARBA" id="ARBA00022619"/>
    </source>
</evidence>
<dbReference type="GO" id="GO:0008686">
    <property type="term" value="F:3,4-dihydroxy-2-butanone-4-phosphate synthase activity"/>
    <property type="evidence" value="ECO:0007669"/>
    <property type="project" value="UniProtKB-EC"/>
</dbReference>
<evidence type="ECO:0000256" key="5">
    <source>
        <dbReference type="ARBA" id="ARBA00005520"/>
    </source>
</evidence>
<dbReference type="FunFam" id="3.90.870.10:FF:000001">
    <property type="entry name" value="Riboflavin biosynthesis protein RibBA"/>
    <property type="match status" value="1"/>
</dbReference>
<comment type="similarity">
    <text evidence="5">In the N-terminal section; belongs to the DHBP synthase family.</text>
</comment>
<evidence type="ECO:0000313" key="15">
    <source>
        <dbReference type="EMBL" id="OEY86406.1"/>
    </source>
</evidence>
<comment type="caution">
    <text evidence="15">The sequence shown here is derived from an EMBL/GenBank/DDBJ whole genome shotgun (WGS) entry which is preliminary data.</text>
</comment>
<evidence type="ECO:0000256" key="11">
    <source>
        <dbReference type="ARBA" id="ARBA00022842"/>
    </source>
</evidence>
<evidence type="ECO:0000256" key="8">
    <source>
        <dbReference type="ARBA" id="ARBA00018836"/>
    </source>
</evidence>
<name>A0A1E7QJ85_WOLPI</name>
<keyword evidence="10 14" id="KW-0479">Metal-binding</keyword>
<dbReference type="EC" id="4.1.99.12" evidence="7 14"/>
<comment type="cofactor">
    <cofactor evidence="2">
        <name>Mn(2+)</name>
        <dbReference type="ChEBI" id="CHEBI:29035"/>
    </cofactor>
</comment>
<comment type="similarity">
    <text evidence="14">Belongs to the DHBP synthase family.</text>
</comment>
<dbReference type="InterPro" id="IPR017945">
    <property type="entry name" value="DHBP_synth_RibB-like_a/b_dom"/>
</dbReference>
<protein>
    <recommendedName>
        <fullName evidence="8 14">3,4-dihydroxy-2-butanone 4-phosphate synthase</fullName>
        <shortName evidence="14">DHBP synthase</shortName>
        <ecNumber evidence="7 14">4.1.99.12</ecNumber>
    </recommendedName>
</protein>
<sequence>MAVYASVDIDGISSVESVLEDAYSGKLFILVDDEDRENEGDMVVLAEKVQPEHIAFMVRYGTGIVCLSMTKSHMRNLNIGFMEKKNVCDDHTAFTTSIDASHGITTGVSAKDRAKTILTAIDGSSTQDDIVTPGHVFPVIATEGGVLKRAGHTEASVEVAKLVGFNHAAVICELINDDGSMMRLPDMLKFAIRHGMKVTTIDRLVTYLTNTRS</sequence>
<gene>
    <name evidence="15" type="ORF">BIY23_04245</name>
</gene>
<evidence type="ECO:0000256" key="4">
    <source>
        <dbReference type="ARBA" id="ARBA00004904"/>
    </source>
</evidence>
<reference evidence="15 16" key="1">
    <citation type="submission" date="2016-09" db="EMBL/GenBank/DDBJ databases">
        <title>Genomic evidence for plant-parasitic nematodes as the earliest Wolbachia hosts.</title>
        <authorList>
            <person name="Brown A.M."/>
            <person name="Wasala S.K."/>
            <person name="Howe D.K."/>
            <person name="Peetz A.B."/>
            <person name="Zasada I.A."/>
            <person name="Denver D.R."/>
        </authorList>
    </citation>
    <scope>NUCLEOTIDE SEQUENCE [LARGE SCALE GENOMIC DNA]</scope>
    <source>
        <strain evidence="16">wPpe</strain>
    </source>
</reference>
<comment type="cofactor">
    <cofactor evidence="14">
        <name>Mg(2+)</name>
        <dbReference type="ChEBI" id="CHEBI:18420"/>
    </cofactor>
    <cofactor evidence="14">
        <name>Mn(2+)</name>
        <dbReference type="ChEBI" id="CHEBI:29035"/>
    </cofactor>
    <text evidence="14">Binds 2 divalent metal cations per subunit. Magnesium or manganese.</text>
</comment>
<keyword evidence="13 14" id="KW-0456">Lyase</keyword>
<dbReference type="UniPathway" id="UPA00275">
    <property type="reaction ID" value="UER00399"/>
</dbReference>
<evidence type="ECO:0000256" key="6">
    <source>
        <dbReference type="ARBA" id="ARBA00008976"/>
    </source>
</evidence>
<evidence type="ECO:0000313" key="16">
    <source>
        <dbReference type="Proteomes" id="UP000175679"/>
    </source>
</evidence>
<evidence type="ECO:0000256" key="14">
    <source>
        <dbReference type="RuleBase" id="RU003843"/>
    </source>
</evidence>
<dbReference type="PANTHER" id="PTHR21327:SF18">
    <property type="entry name" value="3,4-DIHYDROXY-2-BUTANONE 4-PHOSPHATE SYNTHASE"/>
    <property type="match status" value="1"/>
</dbReference>
<dbReference type="InterPro" id="IPR000422">
    <property type="entry name" value="DHBP_synthase_RibB"/>
</dbReference>
<comment type="subunit">
    <text evidence="14">Homodimer.</text>
</comment>
<dbReference type="RefSeq" id="WP_070065343.1">
    <property type="nucleotide sequence ID" value="NZ_MJMG01000011.1"/>
</dbReference>
<dbReference type="GO" id="GO:0009231">
    <property type="term" value="P:riboflavin biosynthetic process"/>
    <property type="evidence" value="ECO:0007669"/>
    <property type="project" value="UniProtKB-UniPathway"/>
</dbReference>
<evidence type="ECO:0000256" key="10">
    <source>
        <dbReference type="ARBA" id="ARBA00022723"/>
    </source>
</evidence>
<dbReference type="GO" id="GO:0005829">
    <property type="term" value="C:cytosol"/>
    <property type="evidence" value="ECO:0007669"/>
    <property type="project" value="TreeGrafter"/>
</dbReference>
<dbReference type="NCBIfam" id="TIGR00506">
    <property type="entry name" value="ribB"/>
    <property type="match status" value="1"/>
</dbReference>
<comment type="function">
    <text evidence="3 14">Catalyzes the conversion of D-ribulose 5-phosphate to formate and 3,4-dihydroxy-2-butanone 4-phosphate.</text>
</comment>
<proteinExistence type="inferred from homology"/>
<accession>A0A1E7QJ85</accession>
<dbReference type="OrthoDB" id="9793111at2"/>
<evidence type="ECO:0000256" key="13">
    <source>
        <dbReference type="ARBA" id="ARBA00023239"/>
    </source>
</evidence>
<dbReference type="PANTHER" id="PTHR21327">
    <property type="entry name" value="GTP CYCLOHYDROLASE II-RELATED"/>
    <property type="match status" value="1"/>
</dbReference>
<dbReference type="Proteomes" id="UP000175679">
    <property type="component" value="Unassembled WGS sequence"/>
</dbReference>